<evidence type="ECO:0000259" key="2">
    <source>
        <dbReference type="Pfam" id="PF24042"/>
    </source>
</evidence>
<dbReference type="RefSeq" id="WP_089669271.1">
    <property type="nucleotide sequence ID" value="NZ_FOJA01000001.1"/>
</dbReference>
<dbReference type="OrthoDB" id="8482at2157"/>
<sequence>MTDDAEEAFAAVADELRVRILRELWDADSPLSFSALRERVGVRDSGRFNYHLGELRGRFVEQADAGGYDLRFAGRKLVGSLHSGVYTEAAESVGPQPVDGSCVACGGSLEAVYEDEAGKVDCTDCEVTLIQTGVPPAFVDGREDDLAAAIDGYVRTTSRSFLDGFCPTCSGPTTGRLRDSEYGPQAVVECERCGATFNGLAAWVGVDHPAVVSFYDDHDRSVRDTALWHIDWLADAEWVGDGNAADRAAVTVELDDEQVRLTVDANLAATAVERTETD</sequence>
<dbReference type="InterPro" id="IPR036388">
    <property type="entry name" value="WH-like_DNA-bd_sf"/>
</dbReference>
<dbReference type="InterPro" id="IPR055775">
    <property type="entry name" value="DUF7351"/>
</dbReference>
<proteinExistence type="predicted"/>
<organism evidence="3 4">
    <name type="scientific">Halobacterium jilantaiense</name>
    <dbReference type="NCBI Taxonomy" id="355548"/>
    <lineage>
        <taxon>Archaea</taxon>
        <taxon>Methanobacteriati</taxon>
        <taxon>Methanobacteriota</taxon>
        <taxon>Stenosarchaea group</taxon>
        <taxon>Halobacteria</taxon>
        <taxon>Halobacteriales</taxon>
        <taxon>Halobacteriaceae</taxon>
        <taxon>Halobacterium</taxon>
    </lineage>
</organism>
<reference evidence="3 4" key="1">
    <citation type="submission" date="2016-10" db="EMBL/GenBank/DDBJ databases">
        <authorList>
            <person name="de Groot N.N."/>
        </authorList>
    </citation>
    <scope>NUCLEOTIDE SEQUENCE [LARGE SCALE GENOMIC DNA]</scope>
    <source>
        <strain evidence="3 4">CGMCC 1.5337</strain>
    </source>
</reference>
<keyword evidence="4" id="KW-1185">Reference proteome</keyword>
<feature type="domain" description="DUF7351" evidence="2">
    <location>
        <begin position="99"/>
        <end position="267"/>
    </location>
</feature>
<dbReference type="Gene3D" id="1.10.10.10">
    <property type="entry name" value="Winged helix-like DNA-binding domain superfamily/Winged helix DNA-binding domain"/>
    <property type="match status" value="1"/>
</dbReference>
<evidence type="ECO:0000313" key="4">
    <source>
        <dbReference type="Proteomes" id="UP000198518"/>
    </source>
</evidence>
<dbReference type="Pfam" id="PF24038">
    <property type="entry name" value="DUF7347"/>
    <property type="match status" value="1"/>
</dbReference>
<dbReference type="InterPro" id="IPR036390">
    <property type="entry name" value="WH_DNA-bd_sf"/>
</dbReference>
<dbReference type="STRING" id="355548.SAMN04487945_2024"/>
<dbReference type="SUPFAM" id="SSF46785">
    <property type="entry name" value="Winged helix' DNA-binding domain"/>
    <property type="match status" value="1"/>
</dbReference>
<gene>
    <name evidence="3" type="ORF">SAMN04487945_2024</name>
</gene>
<protein>
    <submittedName>
        <fullName evidence="3">Helix-turn-helix domain-containing protein</fullName>
    </submittedName>
</protein>
<dbReference type="AlphaFoldDB" id="A0A1I0PW25"/>
<dbReference type="CDD" id="cd00090">
    <property type="entry name" value="HTH_ARSR"/>
    <property type="match status" value="1"/>
</dbReference>
<dbReference type="Pfam" id="PF24042">
    <property type="entry name" value="DUF7351"/>
    <property type="match status" value="1"/>
</dbReference>
<evidence type="ECO:0000259" key="1">
    <source>
        <dbReference type="Pfam" id="PF24038"/>
    </source>
</evidence>
<feature type="domain" description="DUF7347" evidence="1">
    <location>
        <begin position="6"/>
        <end position="79"/>
    </location>
</feature>
<dbReference type="Proteomes" id="UP000198518">
    <property type="component" value="Unassembled WGS sequence"/>
</dbReference>
<dbReference type="InterPro" id="IPR011991">
    <property type="entry name" value="ArsR-like_HTH"/>
</dbReference>
<name>A0A1I0PW25_9EURY</name>
<dbReference type="EMBL" id="FOJA01000001">
    <property type="protein sequence ID" value="SEW18712.1"/>
    <property type="molecule type" value="Genomic_DNA"/>
</dbReference>
<accession>A0A1I0PW25</accession>
<dbReference type="InterPro" id="IPR055771">
    <property type="entry name" value="DUF7347"/>
</dbReference>
<evidence type="ECO:0000313" key="3">
    <source>
        <dbReference type="EMBL" id="SEW18712.1"/>
    </source>
</evidence>